<organism evidence="14 15">
    <name type="scientific">Eragrostis curvula</name>
    <name type="common">weeping love grass</name>
    <dbReference type="NCBI Taxonomy" id="38414"/>
    <lineage>
        <taxon>Eukaryota</taxon>
        <taxon>Viridiplantae</taxon>
        <taxon>Streptophyta</taxon>
        <taxon>Embryophyta</taxon>
        <taxon>Tracheophyta</taxon>
        <taxon>Spermatophyta</taxon>
        <taxon>Magnoliopsida</taxon>
        <taxon>Liliopsida</taxon>
        <taxon>Poales</taxon>
        <taxon>Poaceae</taxon>
        <taxon>PACMAD clade</taxon>
        <taxon>Chloridoideae</taxon>
        <taxon>Eragrostideae</taxon>
        <taxon>Eragrostidinae</taxon>
        <taxon>Eragrostis</taxon>
    </lineage>
</organism>
<dbReference type="PANTHER" id="PTHR27008:SF254">
    <property type="entry name" value="PROTEIN KINASE DOMAIN-CONTAINING PROTEIN"/>
    <property type="match status" value="1"/>
</dbReference>
<evidence type="ECO:0000256" key="11">
    <source>
        <dbReference type="PROSITE-ProRule" id="PRU10141"/>
    </source>
</evidence>
<keyword evidence="15" id="KW-1185">Reference proteome</keyword>
<evidence type="ECO:0000256" key="8">
    <source>
        <dbReference type="ARBA" id="ARBA00022989"/>
    </source>
</evidence>
<accession>A0A5J9V9Z3</accession>
<dbReference type="PROSITE" id="PS50011">
    <property type="entry name" value="PROTEIN_KINASE_DOM"/>
    <property type="match status" value="1"/>
</dbReference>
<keyword evidence="9 12" id="KW-0472">Membrane</keyword>
<proteinExistence type="inferred from homology"/>
<dbReference type="InterPro" id="IPR003591">
    <property type="entry name" value="Leu-rich_rpt_typical-subtyp"/>
</dbReference>
<dbReference type="EMBL" id="RWGY01000011">
    <property type="protein sequence ID" value="TVU32929.1"/>
    <property type="molecule type" value="Genomic_DNA"/>
</dbReference>
<dbReference type="AlphaFoldDB" id="A0A5J9V9Z3"/>
<dbReference type="Pfam" id="PF00560">
    <property type="entry name" value="LRR_1"/>
    <property type="match status" value="2"/>
</dbReference>
<evidence type="ECO:0000256" key="3">
    <source>
        <dbReference type="ARBA" id="ARBA00022614"/>
    </source>
</evidence>
<feature type="non-terminal residue" evidence="14">
    <location>
        <position position="1"/>
    </location>
</feature>
<keyword evidence="4" id="KW-1070">Brassinosteroid signaling pathway</keyword>
<dbReference type="PRINTS" id="PR00019">
    <property type="entry name" value="LEURICHRPT"/>
</dbReference>
<dbReference type="FunFam" id="3.80.10.10:FF:000041">
    <property type="entry name" value="LRR receptor-like serine/threonine-protein kinase ERECTA"/>
    <property type="match status" value="1"/>
</dbReference>
<dbReference type="GO" id="GO:0005886">
    <property type="term" value="C:plasma membrane"/>
    <property type="evidence" value="ECO:0007669"/>
    <property type="project" value="UniProtKB-SubCell"/>
</dbReference>
<keyword evidence="11" id="KW-0067">ATP-binding</keyword>
<evidence type="ECO:0000256" key="4">
    <source>
        <dbReference type="ARBA" id="ARBA00022626"/>
    </source>
</evidence>
<dbReference type="Pfam" id="PF13855">
    <property type="entry name" value="LRR_8"/>
    <property type="match status" value="1"/>
</dbReference>
<evidence type="ECO:0000256" key="12">
    <source>
        <dbReference type="SAM" id="Phobius"/>
    </source>
</evidence>
<evidence type="ECO:0000259" key="13">
    <source>
        <dbReference type="PROSITE" id="PS50011"/>
    </source>
</evidence>
<evidence type="ECO:0000256" key="6">
    <source>
        <dbReference type="ARBA" id="ARBA00022729"/>
    </source>
</evidence>
<evidence type="ECO:0000256" key="7">
    <source>
        <dbReference type="ARBA" id="ARBA00022737"/>
    </source>
</evidence>
<dbReference type="Proteomes" id="UP000324897">
    <property type="component" value="Chromosome 1"/>
</dbReference>
<dbReference type="SMART" id="SM00369">
    <property type="entry name" value="LRR_TYP"/>
    <property type="match status" value="4"/>
</dbReference>
<sequence length="593" mass="64415">MLLLNNNAGFTGEMPTSVVNLSTTLQGLSFDVTGISGSIPSSISNLVGQIPSSIGNMSKMTNLDAYSSKLQGPIPASIGNLNNLAALDLSMNRLNGSIPREVFKLPAISVYLNLSYNSLSGPLPSEVGSLSNLNKLVLSGNQLSGCIPESIGECTVLQQLWLDDNLLEGNIPQSLNNIKGLSVLNLSMNKLSGVIPDAIGSINNLQQLYLAHNNFSGPIPAVLQNLTSLSELDLSFNNLQGEVPNRGIFAILANLSITGNTQLCGGIAQLHLAPCRVNSVKKNITGKSLTIALATIGAFLFLAFVVALILLVHMKLIRKKNSRFLPPVIEERHERISYHTLANGTNEFSETNLLGKGSFGAVYKCTSQDDGTIFAVKVFNLEQSGSARSFVAECEALRRVRHRSLIKIITCCSSINQQGQEFKALVFEFMPNEDMSARVGDFGISRILPESGINILQSWSRTIGMRGSIGYVAPEYGEGSPISTLGDVYSFGILLLEIFTGRCPTNDMFRGSLDLHKFSENALPDKIWEIADATLWLHTEVYDNNKRQVIEKCLFSVITLGVSCSKRQPKERTPIQDVAIEVRAIRDSFLMLS</sequence>
<keyword evidence="11" id="KW-0547">Nucleotide-binding</keyword>
<dbReference type="PROSITE" id="PS00107">
    <property type="entry name" value="PROTEIN_KINASE_ATP"/>
    <property type="match status" value="1"/>
</dbReference>
<dbReference type="Gene3D" id="3.80.10.10">
    <property type="entry name" value="Ribonuclease Inhibitor"/>
    <property type="match status" value="1"/>
</dbReference>
<dbReference type="FunFam" id="3.80.10.10:FF:000111">
    <property type="entry name" value="LRR receptor-like serine/threonine-protein kinase ERECTA"/>
    <property type="match status" value="1"/>
</dbReference>
<dbReference type="PANTHER" id="PTHR27008">
    <property type="entry name" value="OS04G0122200 PROTEIN"/>
    <property type="match status" value="1"/>
</dbReference>
<protein>
    <recommendedName>
        <fullName evidence="13">Protein kinase domain-containing protein</fullName>
    </recommendedName>
</protein>
<feature type="transmembrane region" description="Helical" evidence="12">
    <location>
        <begin position="289"/>
        <end position="312"/>
    </location>
</feature>
<dbReference type="InterPro" id="IPR051809">
    <property type="entry name" value="Plant_receptor-like_S/T_kinase"/>
</dbReference>
<keyword evidence="6" id="KW-0732">Signal</keyword>
<dbReference type="GO" id="GO:0009742">
    <property type="term" value="P:brassinosteroid mediated signaling pathway"/>
    <property type="evidence" value="ECO:0007669"/>
    <property type="project" value="UniProtKB-KW"/>
</dbReference>
<dbReference type="InterPro" id="IPR000719">
    <property type="entry name" value="Prot_kinase_dom"/>
</dbReference>
<dbReference type="InterPro" id="IPR017441">
    <property type="entry name" value="Protein_kinase_ATP_BS"/>
</dbReference>
<dbReference type="OrthoDB" id="1103805at2759"/>
<keyword evidence="3" id="KW-0433">Leucine-rich repeat</keyword>
<dbReference type="GO" id="GO:0004672">
    <property type="term" value="F:protein kinase activity"/>
    <property type="evidence" value="ECO:0007669"/>
    <property type="project" value="InterPro"/>
</dbReference>
<comment type="subcellular location">
    <subcellularLocation>
        <location evidence="1">Cell membrane</location>
        <topology evidence="1">Single-pass membrane protein</topology>
    </subcellularLocation>
</comment>
<evidence type="ECO:0000256" key="10">
    <source>
        <dbReference type="ARBA" id="ARBA00023180"/>
    </source>
</evidence>
<evidence type="ECO:0000313" key="15">
    <source>
        <dbReference type="Proteomes" id="UP000324897"/>
    </source>
</evidence>
<reference evidence="14 15" key="1">
    <citation type="journal article" date="2019" name="Sci. Rep.">
        <title>A high-quality genome of Eragrostis curvula grass provides insights into Poaceae evolution and supports new strategies to enhance forage quality.</title>
        <authorList>
            <person name="Carballo J."/>
            <person name="Santos B.A.C.M."/>
            <person name="Zappacosta D."/>
            <person name="Garbus I."/>
            <person name="Selva J.P."/>
            <person name="Gallo C.A."/>
            <person name="Diaz A."/>
            <person name="Albertini E."/>
            <person name="Caccamo M."/>
            <person name="Echenique V."/>
        </authorList>
    </citation>
    <scope>NUCLEOTIDE SEQUENCE [LARGE SCALE GENOMIC DNA]</scope>
    <source>
        <strain evidence="15">cv. Victoria</strain>
        <tissue evidence="14">Leaf</tissue>
    </source>
</reference>
<evidence type="ECO:0000256" key="2">
    <source>
        <dbReference type="ARBA" id="ARBA00009592"/>
    </source>
</evidence>
<keyword evidence="7" id="KW-0677">Repeat</keyword>
<dbReference type="Pfam" id="PF00069">
    <property type="entry name" value="Pkinase"/>
    <property type="match status" value="1"/>
</dbReference>
<evidence type="ECO:0000256" key="1">
    <source>
        <dbReference type="ARBA" id="ARBA00004162"/>
    </source>
</evidence>
<keyword evidence="10" id="KW-0325">Glycoprotein</keyword>
<feature type="domain" description="Protein kinase" evidence="13">
    <location>
        <begin position="348"/>
        <end position="593"/>
    </location>
</feature>
<comment type="similarity">
    <text evidence="2">Belongs to the RLP family.</text>
</comment>
<dbReference type="GO" id="GO:0005524">
    <property type="term" value="F:ATP binding"/>
    <property type="evidence" value="ECO:0007669"/>
    <property type="project" value="UniProtKB-UniRule"/>
</dbReference>
<evidence type="ECO:0000313" key="14">
    <source>
        <dbReference type="EMBL" id="TVU32929.1"/>
    </source>
</evidence>
<dbReference type="FunFam" id="3.30.200.20:FF:000432">
    <property type="entry name" value="LRR receptor-like serine/threonine-protein kinase EFR"/>
    <property type="match status" value="1"/>
</dbReference>
<dbReference type="SUPFAM" id="SSF52058">
    <property type="entry name" value="L domain-like"/>
    <property type="match status" value="1"/>
</dbReference>
<dbReference type="Gramene" id="TVU32929">
    <property type="protein sequence ID" value="TVU32929"/>
    <property type="gene ID" value="EJB05_24694"/>
</dbReference>
<keyword evidence="5 12" id="KW-0812">Transmembrane</keyword>
<dbReference type="Gene3D" id="1.10.510.10">
    <property type="entry name" value="Transferase(Phosphotransferase) domain 1"/>
    <property type="match status" value="1"/>
</dbReference>
<gene>
    <name evidence="14" type="ORF">EJB05_24694</name>
</gene>
<dbReference type="InterPro" id="IPR011009">
    <property type="entry name" value="Kinase-like_dom_sf"/>
</dbReference>
<dbReference type="InterPro" id="IPR001611">
    <property type="entry name" value="Leu-rich_rpt"/>
</dbReference>
<keyword evidence="8 12" id="KW-1133">Transmembrane helix</keyword>
<dbReference type="SUPFAM" id="SSF56112">
    <property type="entry name" value="Protein kinase-like (PK-like)"/>
    <property type="match status" value="1"/>
</dbReference>
<evidence type="ECO:0000256" key="9">
    <source>
        <dbReference type="ARBA" id="ARBA00023136"/>
    </source>
</evidence>
<name>A0A5J9V9Z3_9POAL</name>
<comment type="caution">
    <text evidence="14">The sequence shown here is derived from an EMBL/GenBank/DDBJ whole genome shotgun (WGS) entry which is preliminary data.</text>
</comment>
<dbReference type="Gene3D" id="3.30.200.20">
    <property type="entry name" value="Phosphorylase Kinase, domain 1"/>
    <property type="match status" value="1"/>
</dbReference>
<feature type="binding site" evidence="11">
    <location>
        <position position="377"/>
    </location>
    <ligand>
        <name>ATP</name>
        <dbReference type="ChEBI" id="CHEBI:30616"/>
    </ligand>
</feature>
<evidence type="ECO:0000256" key="5">
    <source>
        <dbReference type="ARBA" id="ARBA00022692"/>
    </source>
</evidence>
<dbReference type="InterPro" id="IPR032675">
    <property type="entry name" value="LRR_dom_sf"/>
</dbReference>